<name>A0ACB9ZU99_CATRO</name>
<protein>
    <submittedName>
        <fullName evidence="1">Uncharacterized protein</fullName>
    </submittedName>
</protein>
<dbReference type="EMBL" id="CM044708">
    <property type="protein sequence ID" value="KAI5649802.1"/>
    <property type="molecule type" value="Genomic_DNA"/>
</dbReference>
<evidence type="ECO:0000313" key="2">
    <source>
        <dbReference type="Proteomes" id="UP001060085"/>
    </source>
</evidence>
<gene>
    <name evidence="1" type="ORF">M9H77_35807</name>
</gene>
<organism evidence="1 2">
    <name type="scientific">Catharanthus roseus</name>
    <name type="common">Madagascar periwinkle</name>
    <name type="synonym">Vinca rosea</name>
    <dbReference type="NCBI Taxonomy" id="4058"/>
    <lineage>
        <taxon>Eukaryota</taxon>
        <taxon>Viridiplantae</taxon>
        <taxon>Streptophyta</taxon>
        <taxon>Embryophyta</taxon>
        <taxon>Tracheophyta</taxon>
        <taxon>Spermatophyta</taxon>
        <taxon>Magnoliopsida</taxon>
        <taxon>eudicotyledons</taxon>
        <taxon>Gunneridae</taxon>
        <taxon>Pentapetalae</taxon>
        <taxon>asterids</taxon>
        <taxon>lamiids</taxon>
        <taxon>Gentianales</taxon>
        <taxon>Apocynaceae</taxon>
        <taxon>Rauvolfioideae</taxon>
        <taxon>Vinceae</taxon>
        <taxon>Catharanthinae</taxon>
        <taxon>Catharanthus</taxon>
    </lineage>
</organism>
<accession>A0ACB9ZU99</accession>
<reference evidence="2" key="1">
    <citation type="journal article" date="2023" name="Nat. Plants">
        <title>Single-cell RNA sequencing provides a high-resolution roadmap for understanding the multicellular compartmentation of specialized metabolism.</title>
        <authorList>
            <person name="Sun S."/>
            <person name="Shen X."/>
            <person name="Li Y."/>
            <person name="Li Y."/>
            <person name="Wang S."/>
            <person name="Li R."/>
            <person name="Zhang H."/>
            <person name="Shen G."/>
            <person name="Guo B."/>
            <person name="Wei J."/>
            <person name="Xu J."/>
            <person name="St-Pierre B."/>
            <person name="Chen S."/>
            <person name="Sun C."/>
        </authorList>
    </citation>
    <scope>NUCLEOTIDE SEQUENCE [LARGE SCALE GENOMIC DNA]</scope>
</reference>
<keyword evidence="2" id="KW-1185">Reference proteome</keyword>
<evidence type="ECO:0000313" key="1">
    <source>
        <dbReference type="EMBL" id="KAI5649802.1"/>
    </source>
</evidence>
<sequence>MLHAAIFQGLVGEIMEVFMDDFSVFGNSFDICLHNLENVLQRYEDTHLALNWEKCHFIVQESIVLGHKISKEGIEVDRTKVETIERLRPPSSVKALRSFLHKLTNSPILVAPDWSLPFELMCDVNDYAIGVILGQRKSKHFQPIYYA</sequence>
<comment type="caution">
    <text evidence="1">The sequence shown here is derived from an EMBL/GenBank/DDBJ whole genome shotgun (WGS) entry which is preliminary data.</text>
</comment>
<dbReference type="Proteomes" id="UP001060085">
    <property type="component" value="Linkage Group LG08"/>
</dbReference>
<proteinExistence type="predicted"/>